<protein>
    <submittedName>
        <fullName evidence="1">Uncharacterized protein</fullName>
    </submittedName>
</protein>
<dbReference type="AlphaFoldDB" id="A0A0E0BSB9"/>
<name>A0A0E0BSB9_9ORYZ</name>
<reference evidence="1" key="2">
    <citation type="submission" date="2018-05" db="EMBL/GenBank/DDBJ databases">
        <title>OgluRS3 (Oryza glumaepatula Reference Sequence Version 3).</title>
        <authorList>
            <person name="Zhang J."/>
            <person name="Kudrna D."/>
            <person name="Lee S."/>
            <person name="Talag J."/>
            <person name="Welchert J."/>
            <person name="Wing R.A."/>
        </authorList>
    </citation>
    <scope>NUCLEOTIDE SEQUENCE [LARGE SCALE GENOMIC DNA]</scope>
</reference>
<evidence type="ECO:0000313" key="2">
    <source>
        <dbReference type="Proteomes" id="UP000026961"/>
    </source>
</evidence>
<dbReference type="HOGENOM" id="CLU_2609912_0_0_1"/>
<reference evidence="1" key="1">
    <citation type="submission" date="2015-04" db="UniProtKB">
        <authorList>
            <consortium name="EnsemblPlants"/>
        </authorList>
    </citation>
    <scope>IDENTIFICATION</scope>
</reference>
<sequence length="79" mass="8754">METEQTWRKNRKIKLKAEPTGGGKKKKAEVSRFFLSLLSLSLSPPVPRAYPFYFTLSPSLAAPLLPHTLGPCLANGIEK</sequence>
<proteinExistence type="predicted"/>
<accession>A0A0E0BSB9</accession>
<dbReference type="EnsemblPlants" id="OGLUM12G12410.1">
    <property type="protein sequence ID" value="OGLUM12G12410.1"/>
    <property type="gene ID" value="OGLUM12G12410"/>
</dbReference>
<keyword evidence="2" id="KW-1185">Reference proteome</keyword>
<evidence type="ECO:0000313" key="1">
    <source>
        <dbReference type="EnsemblPlants" id="OGLUM12G12410.1"/>
    </source>
</evidence>
<organism evidence="1">
    <name type="scientific">Oryza glumipatula</name>
    <dbReference type="NCBI Taxonomy" id="40148"/>
    <lineage>
        <taxon>Eukaryota</taxon>
        <taxon>Viridiplantae</taxon>
        <taxon>Streptophyta</taxon>
        <taxon>Embryophyta</taxon>
        <taxon>Tracheophyta</taxon>
        <taxon>Spermatophyta</taxon>
        <taxon>Magnoliopsida</taxon>
        <taxon>Liliopsida</taxon>
        <taxon>Poales</taxon>
        <taxon>Poaceae</taxon>
        <taxon>BOP clade</taxon>
        <taxon>Oryzoideae</taxon>
        <taxon>Oryzeae</taxon>
        <taxon>Oryzinae</taxon>
        <taxon>Oryza</taxon>
    </lineage>
</organism>
<dbReference type="Gramene" id="OGLUM12G12410.1">
    <property type="protein sequence ID" value="OGLUM12G12410.1"/>
    <property type="gene ID" value="OGLUM12G12410"/>
</dbReference>
<dbReference type="Proteomes" id="UP000026961">
    <property type="component" value="Chromosome 12"/>
</dbReference>